<dbReference type="Proteomes" id="UP000253941">
    <property type="component" value="Unassembled WGS sequence"/>
</dbReference>
<accession>A0A369T6X9</accession>
<keyword evidence="1" id="KW-0812">Transmembrane</keyword>
<sequence length="137" mass="14857">MRVAAVSAAFLLADGTRGEGMADLPPEMRDIPESLRQAFNGSVATYALSWLGRMMWHVSEVQRGRRRFFSLHLVWEVFTAIAIAYVAEGLAVYFGLSGKPALGVIVGVSYLGPRGVEALFARCYGVSRGGRDEGKTS</sequence>
<dbReference type="AlphaFoldDB" id="A0A369T6X9"/>
<keyword evidence="3" id="KW-1185">Reference proteome</keyword>
<proteinExistence type="predicted"/>
<dbReference type="EMBL" id="QPMH01000035">
    <property type="protein sequence ID" value="RDD60214.1"/>
    <property type="molecule type" value="Genomic_DNA"/>
</dbReference>
<dbReference type="Pfam" id="PF16083">
    <property type="entry name" value="Phage_holin_3_3"/>
    <property type="match status" value="1"/>
</dbReference>
<gene>
    <name evidence="2" type="ORF">DRB17_19235</name>
</gene>
<organism evidence="2 3">
    <name type="scientific">Ferruginivarius sediminum</name>
    <dbReference type="NCBI Taxonomy" id="2661937"/>
    <lineage>
        <taxon>Bacteria</taxon>
        <taxon>Pseudomonadati</taxon>
        <taxon>Pseudomonadota</taxon>
        <taxon>Alphaproteobacteria</taxon>
        <taxon>Rhodospirillales</taxon>
        <taxon>Rhodospirillaceae</taxon>
        <taxon>Ferruginivarius</taxon>
    </lineage>
</organism>
<comment type="caution">
    <text evidence="2">The sequence shown here is derived from an EMBL/GenBank/DDBJ whole genome shotgun (WGS) entry which is preliminary data.</text>
</comment>
<evidence type="ECO:0000313" key="3">
    <source>
        <dbReference type="Proteomes" id="UP000253941"/>
    </source>
</evidence>
<name>A0A369T6X9_9PROT</name>
<keyword evidence="1" id="KW-1133">Transmembrane helix</keyword>
<feature type="transmembrane region" description="Helical" evidence="1">
    <location>
        <begin position="68"/>
        <end position="87"/>
    </location>
</feature>
<evidence type="ECO:0000313" key="2">
    <source>
        <dbReference type="EMBL" id="RDD60214.1"/>
    </source>
</evidence>
<dbReference type="InterPro" id="IPR032126">
    <property type="entry name" value="LydA_holin"/>
</dbReference>
<protein>
    <submittedName>
        <fullName evidence="2">Uncharacterized protein</fullName>
    </submittedName>
</protein>
<evidence type="ECO:0000256" key="1">
    <source>
        <dbReference type="SAM" id="Phobius"/>
    </source>
</evidence>
<keyword evidence="1" id="KW-0472">Membrane</keyword>
<reference evidence="2 3" key="1">
    <citation type="submission" date="2018-07" db="EMBL/GenBank/DDBJ databases">
        <title>Venubactetium sediminum gen. nov., sp. nov., isolated from a marine solar saltern.</title>
        <authorList>
            <person name="Wang S."/>
        </authorList>
    </citation>
    <scope>NUCLEOTIDE SEQUENCE [LARGE SCALE GENOMIC DNA]</scope>
    <source>
        <strain evidence="2 3">WD2A32</strain>
    </source>
</reference>